<protein>
    <submittedName>
        <fullName evidence="1">Uncharacterized protein</fullName>
    </submittedName>
</protein>
<dbReference type="AlphaFoldDB" id="A0A6L6YG58"/>
<dbReference type="RefSeq" id="WP_160335147.1">
    <property type="nucleotide sequence ID" value="NZ_CALPCR010000018.1"/>
</dbReference>
<evidence type="ECO:0000313" key="2">
    <source>
        <dbReference type="Proteomes" id="UP000472580"/>
    </source>
</evidence>
<gene>
    <name evidence="1" type="ORF">E5987_05765</name>
</gene>
<accession>A0A6L6YG58</accession>
<proteinExistence type="predicted"/>
<evidence type="ECO:0000313" key="1">
    <source>
        <dbReference type="EMBL" id="MVX56715.1"/>
    </source>
</evidence>
<organism evidence="1 2">
    <name type="scientific">Parasutterella muris</name>
    <dbReference type="NCBI Taxonomy" id="2565572"/>
    <lineage>
        <taxon>Bacteria</taxon>
        <taxon>Pseudomonadati</taxon>
        <taxon>Pseudomonadota</taxon>
        <taxon>Betaproteobacteria</taxon>
        <taxon>Burkholderiales</taxon>
        <taxon>Sutterellaceae</taxon>
        <taxon>Parasutterella</taxon>
    </lineage>
</organism>
<sequence length="145" mass="16278">MSKQPVKGRPIDFSDKRSEPFTSYRLKEKCRVLIFSYLKDEKAQQIIANLEYLGSRKLDEIHEHETGMGTSFFSTEVEKMWVKPEILLPLPEVSEVLAEVAVKTGQGFDLPIFAASPNGAGFVAVLLSPDCFELNPEGPETCRIQ</sequence>
<dbReference type="Proteomes" id="UP000472580">
    <property type="component" value="Unassembled WGS sequence"/>
</dbReference>
<keyword evidence="2" id="KW-1185">Reference proteome</keyword>
<reference evidence="1 2" key="1">
    <citation type="submission" date="2019-12" db="EMBL/GenBank/DDBJ databases">
        <title>Microbes associate with the intestines of laboratory mice.</title>
        <authorList>
            <person name="Navarre W."/>
            <person name="Wong E."/>
        </authorList>
    </citation>
    <scope>NUCLEOTIDE SEQUENCE [LARGE SCALE GENOMIC DNA]</scope>
    <source>
        <strain evidence="1 2">NM82_D38</strain>
    </source>
</reference>
<name>A0A6L6YG58_9BURK</name>
<dbReference type="EMBL" id="WSRP01000014">
    <property type="protein sequence ID" value="MVX56715.1"/>
    <property type="molecule type" value="Genomic_DNA"/>
</dbReference>
<dbReference type="OrthoDB" id="10001868at2"/>
<comment type="caution">
    <text evidence="1">The sequence shown here is derived from an EMBL/GenBank/DDBJ whole genome shotgun (WGS) entry which is preliminary data.</text>
</comment>